<evidence type="ECO:0000256" key="3">
    <source>
        <dbReference type="ARBA" id="ARBA00022840"/>
    </source>
</evidence>
<dbReference type="InterPro" id="IPR027417">
    <property type="entry name" value="P-loop_NTPase"/>
</dbReference>
<accession>A0A0R2NHM0</accession>
<dbReference type="OrthoDB" id="9804199at2"/>
<dbReference type="GO" id="GO:0016887">
    <property type="term" value="F:ATP hydrolysis activity"/>
    <property type="evidence" value="ECO:0007669"/>
    <property type="project" value="InterPro"/>
</dbReference>
<dbReference type="InterPro" id="IPR050093">
    <property type="entry name" value="ABC_SmlMolc_Importer"/>
</dbReference>
<dbReference type="Gene3D" id="3.40.50.300">
    <property type="entry name" value="P-loop containing nucleotide triphosphate hydrolases"/>
    <property type="match status" value="1"/>
</dbReference>
<dbReference type="SMART" id="SM00382">
    <property type="entry name" value="AAA"/>
    <property type="match status" value="1"/>
</dbReference>
<dbReference type="RefSeq" id="WP_057799209.1">
    <property type="nucleotide sequence ID" value="NZ_BJZZ01000012.1"/>
</dbReference>
<evidence type="ECO:0000313" key="6">
    <source>
        <dbReference type="Proteomes" id="UP000051249"/>
    </source>
</evidence>
<dbReference type="PROSITE" id="PS50893">
    <property type="entry name" value="ABC_TRANSPORTER_2"/>
    <property type="match status" value="1"/>
</dbReference>
<keyword evidence="3" id="KW-0067">ATP-binding</keyword>
<name>A0A0R2NHM0_9LACO</name>
<dbReference type="PATRIC" id="fig|480391.4.peg.329"/>
<evidence type="ECO:0000313" key="5">
    <source>
        <dbReference type="EMBL" id="KRO25289.1"/>
    </source>
</evidence>
<dbReference type="EMBL" id="JQCQ01000013">
    <property type="protein sequence ID" value="KRO25289.1"/>
    <property type="molecule type" value="Genomic_DNA"/>
</dbReference>
<keyword evidence="1" id="KW-0813">Transport</keyword>
<dbReference type="InterPro" id="IPR003593">
    <property type="entry name" value="AAA+_ATPase"/>
</dbReference>
<sequence length="211" mass="23567">MLELQNISKKFGNKTVIDQLSLKIPDDSILTIVGPSGAGKTTLLRCIIGLDKVDGGKFLLDGQPFDPYVSRNSDGIIGAVFQDFQLFPNLSVEENITLAPMQVLKKSVDEAKQDAKRIMEQLHLLDYQDQYPYQLSGGQKQRVAIARALAMRPQILCYDEPTSALDPELKNEVKKIILDLKKTKITQIVITHDIDFANEITDQTLTVKPVK</sequence>
<evidence type="ECO:0000256" key="1">
    <source>
        <dbReference type="ARBA" id="ARBA00022448"/>
    </source>
</evidence>
<reference evidence="5 6" key="1">
    <citation type="journal article" date="2015" name="Genome Announc.">
        <title>Expanding the biotechnology potential of lactobacilli through comparative genomics of 213 strains and associated genera.</title>
        <authorList>
            <person name="Sun Z."/>
            <person name="Harris H.M."/>
            <person name="McCann A."/>
            <person name="Guo C."/>
            <person name="Argimon S."/>
            <person name="Zhang W."/>
            <person name="Yang X."/>
            <person name="Jeffery I.B."/>
            <person name="Cooney J.C."/>
            <person name="Kagawa T.F."/>
            <person name="Liu W."/>
            <person name="Song Y."/>
            <person name="Salvetti E."/>
            <person name="Wrobel A."/>
            <person name="Rasinkangas P."/>
            <person name="Parkhill J."/>
            <person name="Rea M.C."/>
            <person name="O'Sullivan O."/>
            <person name="Ritari J."/>
            <person name="Douillard F.P."/>
            <person name="Paul Ross R."/>
            <person name="Yang R."/>
            <person name="Briner A.E."/>
            <person name="Felis G.E."/>
            <person name="de Vos W.M."/>
            <person name="Barrangou R."/>
            <person name="Klaenhammer T.R."/>
            <person name="Caufield P.W."/>
            <person name="Cui Y."/>
            <person name="Zhang H."/>
            <person name="O'Toole P.W."/>
        </authorList>
    </citation>
    <scope>NUCLEOTIDE SEQUENCE [LARGE SCALE GENOMIC DNA]</scope>
    <source>
        <strain evidence="5 6">DSM 23026</strain>
    </source>
</reference>
<keyword evidence="2" id="KW-0547">Nucleotide-binding</keyword>
<organism evidence="5 6">
    <name type="scientific">Pediococcus argentinicus</name>
    <dbReference type="NCBI Taxonomy" id="480391"/>
    <lineage>
        <taxon>Bacteria</taxon>
        <taxon>Bacillati</taxon>
        <taxon>Bacillota</taxon>
        <taxon>Bacilli</taxon>
        <taxon>Lactobacillales</taxon>
        <taxon>Lactobacillaceae</taxon>
        <taxon>Pediococcus</taxon>
    </lineage>
</organism>
<dbReference type="Pfam" id="PF00005">
    <property type="entry name" value="ABC_tran"/>
    <property type="match status" value="1"/>
</dbReference>
<feature type="domain" description="ABC transporter" evidence="4">
    <location>
        <begin position="2"/>
        <end position="210"/>
    </location>
</feature>
<dbReference type="PROSITE" id="PS00211">
    <property type="entry name" value="ABC_TRANSPORTER_1"/>
    <property type="match status" value="1"/>
</dbReference>
<dbReference type="SUPFAM" id="SSF52540">
    <property type="entry name" value="P-loop containing nucleoside triphosphate hydrolases"/>
    <property type="match status" value="1"/>
</dbReference>
<dbReference type="InterPro" id="IPR017871">
    <property type="entry name" value="ABC_transporter-like_CS"/>
</dbReference>
<evidence type="ECO:0000259" key="4">
    <source>
        <dbReference type="PROSITE" id="PS50893"/>
    </source>
</evidence>
<proteinExistence type="predicted"/>
<protein>
    <submittedName>
        <fullName evidence="5">ABC-type polar amino acid transport system, ATPase component</fullName>
    </submittedName>
</protein>
<dbReference type="PANTHER" id="PTHR42781:SF9">
    <property type="entry name" value="AMINO ACID ABC TRANSPORTER, ATP-BINDING PROTEIN-RELATED"/>
    <property type="match status" value="1"/>
</dbReference>
<dbReference type="GO" id="GO:0005524">
    <property type="term" value="F:ATP binding"/>
    <property type="evidence" value="ECO:0007669"/>
    <property type="project" value="UniProtKB-KW"/>
</dbReference>
<gene>
    <name evidence="5" type="ORF">IV88_GL000325</name>
</gene>
<dbReference type="PANTHER" id="PTHR42781">
    <property type="entry name" value="SPERMIDINE/PUTRESCINE IMPORT ATP-BINDING PROTEIN POTA"/>
    <property type="match status" value="1"/>
</dbReference>
<comment type="caution">
    <text evidence="5">The sequence shown here is derived from an EMBL/GenBank/DDBJ whole genome shotgun (WGS) entry which is preliminary data.</text>
</comment>
<dbReference type="Proteomes" id="UP000051249">
    <property type="component" value="Unassembled WGS sequence"/>
</dbReference>
<dbReference type="AlphaFoldDB" id="A0A0R2NHM0"/>
<keyword evidence="6" id="KW-1185">Reference proteome</keyword>
<evidence type="ECO:0000256" key="2">
    <source>
        <dbReference type="ARBA" id="ARBA00022741"/>
    </source>
</evidence>
<dbReference type="InterPro" id="IPR003439">
    <property type="entry name" value="ABC_transporter-like_ATP-bd"/>
</dbReference>